<name>A0AAJ8JNY9_9TREE</name>
<dbReference type="InterPro" id="IPR007052">
    <property type="entry name" value="CS_dom"/>
</dbReference>
<gene>
    <name evidence="8" type="ORF">L203_100900</name>
</gene>
<reference evidence="8" key="1">
    <citation type="submission" date="2016-06" db="EMBL/GenBank/DDBJ databases">
        <authorList>
            <person name="Cuomo C."/>
            <person name="Litvintseva A."/>
            <person name="Heitman J."/>
            <person name="Chen Y."/>
            <person name="Sun S."/>
            <person name="Springer D."/>
            <person name="Dromer F."/>
            <person name="Young S."/>
            <person name="Zeng Q."/>
            <person name="Chapman S."/>
            <person name="Gujja S."/>
            <person name="Saif S."/>
            <person name="Birren B."/>
        </authorList>
    </citation>
    <scope>NUCLEOTIDE SEQUENCE</scope>
    <source>
        <strain evidence="8">CBS 7841</strain>
    </source>
</reference>
<dbReference type="GO" id="GO:0046872">
    <property type="term" value="F:metal ion binding"/>
    <property type="evidence" value="ECO:0007669"/>
    <property type="project" value="UniProtKB-KW"/>
</dbReference>
<dbReference type="SUPFAM" id="SSF49764">
    <property type="entry name" value="HSP20-like chaperones"/>
    <property type="match status" value="1"/>
</dbReference>
<dbReference type="Pfam" id="PF04969">
    <property type="entry name" value="CS"/>
    <property type="match status" value="1"/>
</dbReference>
<organism evidence="8 9">
    <name type="scientific">Cryptococcus depauperatus CBS 7841</name>
    <dbReference type="NCBI Taxonomy" id="1295531"/>
    <lineage>
        <taxon>Eukaryota</taxon>
        <taxon>Fungi</taxon>
        <taxon>Dikarya</taxon>
        <taxon>Basidiomycota</taxon>
        <taxon>Agaricomycotina</taxon>
        <taxon>Tremellomycetes</taxon>
        <taxon>Tremellales</taxon>
        <taxon>Cryptococcaceae</taxon>
        <taxon>Cryptococcus</taxon>
    </lineage>
</organism>
<evidence type="ECO:0000259" key="7">
    <source>
        <dbReference type="PROSITE" id="PS51401"/>
    </source>
</evidence>
<evidence type="ECO:0000256" key="2">
    <source>
        <dbReference type="ARBA" id="ARBA00022737"/>
    </source>
</evidence>
<dbReference type="GeneID" id="91085114"/>
<proteinExistence type="predicted"/>
<dbReference type="CDD" id="cd06466">
    <property type="entry name" value="p23_CS_SGT1_like"/>
    <property type="match status" value="1"/>
</dbReference>
<dbReference type="Gene3D" id="4.10.1130.20">
    <property type="match status" value="2"/>
</dbReference>
<dbReference type="RefSeq" id="XP_066066449.1">
    <property type="nucleotide sequence ID" value="XM_066210352.1"/>
</dbReference>
<evidence type="ECO:0000256" key="4">
    <source>
        <dbReference type="ARBA" id="ARBA00046280"/>
    </source>
</evidence>
<feature type="compositionally biased region" description="Polar residues" evidence="5">
    <location>
        <begin position="1"/>
        <end position="28"/>
    </location>
</feature>
<protein>
    <recommendedName>
        <fullName evidence="10">CORD and CS domain-containing protein</fullName>
    </recommendedName>
</protein>
<dbReference type="PANTHER" id="PTHR46983">
    <property type="entry name" value="CYSTEINE AND HISTIDINE-RICH DOMAIN-CONTAINING PROTEIN 1"/>
    <property type="match status" value="1"/>
</dbReference>
<keyword evidence="9" id="KW-1185">Reference proteome</keyword>
<evidence type="ECO:0000256" key="5">
    <source>
        <dbReference type="SAM" id="MobiDB-lite"/>
    </source>
</evidence>
<dbReference type="InterPro" id="IPR039790">
    <property type="entry name" value="CHRD1"/>
</dbReference>
<evidence type="ECO:0000256" key="3">
    <source>
        <dbReference type="ARBA" id="ARBA00022833"/>
    </source>
</evidence>
<dbReference type="GO" id="GO:0012505">
    <property type="term" value="C:endomembrane system"/>
    <property type="evidence" value="ECO:0007669"/>
    <property type="project" value="UniProtKB-SubCell"/>
</dbReference>
<dbReference type="InterPro" id="IPR008978">
    <property type="entry name" value="HSP20-like_chaperone"/>
</dbReference>
<dbReference type="AlphaFoldDB" id="A0AAJ8JNY9"/>
<dbReference type="SUPFAM" id="SSF58038">
    <property type="entry name" value="SNARE fusion complex"/>
    <property type="match status" value="1"/>
</dbReference>
<dbReference type="Proteomes" id="UP000094043">
    <property type="component" value="Chromosome 1"/>
</dbReference>
<dbReference type="EMBL" id="CP143784">
    <property type="protein sequence ID" value="WVN85749.1"/>
    <property type="molecule type" value="Genomic_DNA"/>
</dbReference>
<dbReference type="Gene3D" id="2.60.40.790">
    <property type="match status" value="1"/>
</dbReference>
<dbReference type="PROSITE" id="PS51203">
    <property type="entry name" value="CS"/>
    <property type="match status" value="1"/>
</dbReference>
<dbReference type="Pfam" id="PF04968">
    <property type="entry name" value="CHORD"/>
    <property type="match status" value="2"/>
</dbReference>
<dbReference type="KEGG" id="cdep:91085114"/>
<dbReference type="PROSITE" id="PS51401">
    <property type="entry name" value="CHORD"/>
    <property type="match status" value="2"/>
</dbReference>
<feature type="domain" description="CHORD" evidence="7">
    <location>
        <begin position="1"/>
        <end position="121"/>
    </location>
</feature>
<dbReference type="InterPro" id="IPR007051">
    <property type="entry name" value="CHORD_dom"/>
</dbReference>
<evidence type="ECO:0000313" key="9">
    <source>
        <dbReference type="Proteomes" id="UP000094043"/>
    </source>
</evidence>
<feature type="region of interest" description="Disordered" evidence="5">
    <location>
        <begin position="1"/>
        <end position="40"/>
    </location>
</feature>
<evidence type="ECO:0008006" key="10">
    <source>
        <dbReference type="Google" id="ProtNLM"/>
    </source>
</evidence>
<reference evidence="8" key="2">
    <citation type="journal article" date="2022" name="Elife">
        <title>Obligate sexual reproduction of a homothallic fungus closely related to the Cryptococcus pathogenic species complex.</title>
        <authorList>
            <person name="Passer A.R."/>
            <person name="Clancey S.A."/>
            <person name="Shea T."/>
            <person name="David-Palma M."/>
            <person name="Averette A.F."/>
            <person name="Boekhout T."/>
            <person name="Porcel B.M."/>
            <person name="Nowrousian M."/>
            <person name="Cuomo C.A."/>
            <person name="Sun S."/>
            <person name="Heitman J."/>
            <person name="Coelho M.A."/>
        </authorList>
    </citation>
    <scope>NUCLEOTIDE SEQUENCE</scope>
    <source>
        <strain evidence="8">CBS 7841</strain>
    </source>
</reference>
<evidence type="ECO:0000313" key="8">
    <source>
        <dbReference type="EMBL" id="WVN85749.1"/>
    </source>
</evidence>
<dbReference type="PANTHER" id="PTHR46983:SF3">
    <property type="entry name" value="CHPADIPLOID STATE MAINTENANCE PROTEIN CHPA"/>
    <property type="match status" value="1"/>
</dbReference>
<evidence type="ECO:0000256" key="1">
    <source>
        <dbReference type="ARBA" id="ARBA00022723"/>
    </source>
</evidence>
<dbReference type="InterPro" id="IPR039899">
    <property type="entry name" value="BET1_SNARE"/>
</dbReference>
<sequence>MAMYGHTTNTLSQRSHLPSSGQEKQYSESPYGGGMSSGYTRTAHELEGQNDERLDGLLGKVKILKDITTGIGSEVRDSNQLLGGMLFHEGLKSWSCCNDTNKPVLEFDAFMSIPPCTKGSHSSVPKAAAPKANTIAQAPALTNVSSTGVETYGTASVPKVDKPVATAPITTASAVAEQELKEENDDPSLSVPAGAKCKRLGCGAQWEGEAISRGTGENARCRYHPQPAIFHEGSKGYLCCKRRVLEFSEFLKIKGCKEGAHLFVGEKKDENKEELINCRLDHYQTPTQVHVSAFAKGADKDRSTIEFTSQNLSLSLYLPQNKRVAKTITLYGPIDPSQCSFRILGTKVEIILTKPKPASWPLLELPPAGTELPPGYALTFGVSGRTGTIGGKEIVLAPEEIAKRG</sequence>
<accession>A0AAJ8JNY9</accession>
<reference evidence="8" key="3">
    <citation type="submission" date="2024-01" db="EMBL/GenBank/DDBJ databases">
        <authorList>
            <person name="Coelho M.A."/>
            <person name="David-Palma M."/>
            <person name="Shea T."/>
            <person name="Sun S."/>
            <person name="Cuomo C.A."/>
            <person name="Heitman J."/>
        </authorList>
    </citation>
    <scope>NUCLEOTIDE SEQUENCE</scope>
    <source>
        <strain evidence="8">CBS 7841</strain>
    </source>
</reference>
<feature type="domain" description="CHORD" evidence="7">
    <location>
        <begin position="197"/>
        <end position="261"/>
    </location>
</feature>
<evidence type="ECO:0000259" key="6">
    <source>
        <dbReference type="PROSITE" id="PS51203"/>
    </source>
</evidence>
<keyword evidence="3" id="KW-0862">Zinc</keyword>
<feature type="domain" description="CS" evidence="6">
    <location>
        <begin position="275"/>
        <end position="364"/>
    </location>
</feature>
<keyword evidence="2" id="KW-0677">Repeat</keyword>
<dbReference type="CDD" id="cd15853">
    <property type="entry name" value="SNARE_Bet1"/>
    <property type="match status" value="1"/>
</dbReference>
<keyword evidence="1" id="KW-0479">Metal-binding</keyword>
<comment type="subcellular location">
    <subcellularLocation>
        <location evidence="4">Endomembrane system</location>
        <topology evidence="4">Single-pass type IV membrane protein</topology>
    </subcellularLocation>
</comment>